<dbReference type="OrthoDB" id="6057688at2"/>
<evidence type="ECO:0000313" key="3">
    <source>
        <dbReference type="Proteomes" id="UP000315167"/>
    </source>
</evidence>
<protein>
    <submittedName>
        <fullName evidence="2">Uncharacterized protein</fullName>
    </submittedName>
</protein>
<name>A0A562LB15_9GAMM</name>
<dbReference type="Proteomes" id="UP000315167">
    <property type="component" value="Unassembled WGS sequence"/>
</dbReference>
<organism evidence="2 3">
    <name type="scientific">Luteimonas cucumeris</name>
    <dbReference type="NCBI Taxonomy" id="985012"/>
    <lineage>
        <taxon>Bacteria</taxon>
        <taxon>Pseudomonadati</taxon>
        <taxon>Pseudomonadota</taxon>
        <taxon>Gammaproteobacteria</taxon>
        <taxon>Lysobacterales</taxon>
        <taxon>Lysobacteraceae</taxon>
        <taxon>Luteimonas</taxon>
    </lineage>
</organism>
<feature type="region of interest" description="Disordered" evidence="1">
    <location>
        <begin position="37"/>
        <end position="59"/>
    </location>
</feature>
<accession>A0A562LB15</accession>
<keyword evidence="3" id="KW-1185">Reference proteome</keyword>
<dbReference type="EMBL" id="VLKN01000002">
    <property type="protein sequence ID" value="TWI04798.1"/>
    <property type="molecule type" value="Genomic_DNA"/>
</dbReference>
<evidence type="ECO:0000313" key="2">
    <source>
        <dbReference type="EMBL" id="TWI04798.1"/>
    </source>
</evidence>
<proteinExistence type="predicted"/>
<sequence>MADLRQIEAALRAADAAGNVEDARRLAQAYAAARSQQPKADFSGVTSTAETFPDGQPSAVPDTLRQIGGMAAKLNPGNLPASLYGALTEKAAEPDAPGAMVGGESSETMPAWKNAAYGLVSPVASGIVGVGQMTGAMDDQQAQESLARIDAVRSRTPGKVAGIAGDIGMLALPVSKIGQLSNIGKYAGNAAIGAGYGGLQGVREGESRGQNAAIGGALGAGGQALSHGLSTLGMRAAGAIDPLKKKLAGVAAKYDIPLHASQLSDSLPAKVMASAGKYLPFSGAGAAAKKQQEAFNAALGQTIGVNGATKLTDDVLRSAKRDIGKTYDDIFDRNDVALDKALIEKLAQIKADLPLAMDREKADVVVRNIDYIMENSKAGKLPGRVYQSLRERLKGDGDKVGEHLKKVRSALDDAAGRSVGPQDAAALKQANSQWANARTIQDALKQAGGAAENVAPANLWNLVKKGSTKELRELARVGQVLLKDPIPDSGTAQRSLLYTMLAGGAATGALPLMLKSAAAGATLGRVANSPRLADLMLRSGRGQGAQALAPYARPAAALGPVVSDQHRNDPRNRP</sequence>
<gene>
    <name evidence="2" type="ORF">IP90_00936</name>
</gene>
<comment type="caution">
    <text evidence="2">The sequence shown here is derived from an EMBL/GenBank/DDBJ whole genome shotgun (WGS) entry which is preliminary data.</text>
</comment>
<reference evidence="2 3" key="1">
    <citation type="journal article" date="2015" name="Stand. Genomic Sci.">
        <title>Genomic Encyclopedia of Bacterial and Archaeal Type Strains, Phase III: the genomes of soil and plant-associated and newly described type strains.</title>
        <authorList>
            <person name="Whitman W.B."/>
            <person name="Woyke T."/>
            <person name="Klenk H.P."/>
            <person name="Zhou Y."/>
            <person name="Lilburn T.G."/>
            <person name="Beck B.J."/>
            <person name="De Vos P."/>
            <person name="Vandamme P."/>
            <person name="Eisen J.A."/>
            <person name="Garrity G."/>
            <person name="Hugenholtz P."/>
            <person name="Kyrpides N.C."/>
        </authorList>
    </citation>
    <scope>NUCLEOTIDE SEQUENCE [LARGE SCALE GENOMIC DNA]</scope>
    <source>
        <strain evidence="2 3">CGMCC 1.10821</strain>
    </source>
</reference>
<evidence type="ECO:0000256" key="1">
    <source>
        <dbReference type="SAM" id="MobiDB-lite"/>
    </source>
</evidence>
<dbReference type="RefSeq" id="WP_144898458.1">
    <property type="nucleotide sequence ID" value="NZ_VLKN01000002.1"/>
</dbReference>
<dbReference type="AlphaFoldDB" id="A0A562LB15"/>